<dbReference type="Proteomes" id="UP000199328">
    <property type="component" value="Unassembled WGS sequence"/>
</dbReference>
<name>A0A1G9D3H0_9RHOB</name>
<reference evidence="4" key="1">
    <citation type="submission" date="2016-10" db="EMBL/GenBank/DDBJ databases">
        <authorList>
            <person name="Varghese N."/>
            <person name="Submissions S."/>
        </authorList>
    </citation>
    <scope>NUCLEOTIDE SEQUENCE [LARGE SCALE GENOMIC DNA]</scope>
    <source>
        <strain evidence="4">CGMCC 1.10789</strain>
    </source>
</reference>
<evidence type="ECO:0000313" key="3">
    <source>
        <dbReference type="EMBL" id="SDK58417.1"/>
    </source>
</evidence>
<keyword evidence="1" id="KW-0472">Membrane</keyword>
<accession>A0A1G9D3H0</accession>
<dbReference type="Pfam" id="PF11127">
    <property type="entry name" value="YgaP-like_TM"/>
    <property type="match status" value="1"/>
</dbReference>
<dbReference type="AlphaFoldDB" id="A0A1G9D3H0"/>
<dbReference type="InterPro" id="IPR021309">
    <property type="entry name" value="YgaP-like_TM"/>
</dbReference>
<dbReference type="OrthoDB" id="9804804at2"/>
<keyword evidence="4" id="KW-1185">Reference proteome</keyword>
<feature type="transmembrane region" description="Helical" evidence="1">
    <location>
        <begin position="12"/>
        <end position="30"/>
    </location>
</feature>
<evidence type="ECO:0000256" key="1">
    <source>
        <dbReference type="SAM" id="Phobius"/>
    </source>
</evidence>
<organism evidence="3 4">
    <name type="scientific">Meinhardsimonia xiamenensis</name>
    <dbReference type="NCBI Taxonomy" id="990712"/>
    <lineage>
        <taxon>Bacteria</taxon>
        <taxon>Pseudomonadati</taxon>
        <taxon>Pseudomonadota</taxon>
        <taxon>Alphaproteobacteria</taxon>
        <taxon>Rhodobacterales</taxon>
        <taxon>Paracoccaceae</taxon>
        <taxon>Meinhardsimonia</taxon>
    </lineage>
</organism>
<dbReference type="STRING" id="990712.SAMN05216257_103333"/>
<protein>
    <recommendedName>
        <fullName evidence="2">Inner membrane protein YgaP-like transmembrane domain-containing protein</fullName>
    </recommendedName>
</protein>
<sequence>MSKNMGTVDRVVRAVIGLALLYWAFLSGAASANGLLLWLGVIVAVIMLITAAVGNCPLYRVFGIRTCKAE</sequence>
<feature type="domain" description="Inner membrane protein YgaP-like transmembrane" evidence="2">
    <location>
        <begin position="1"/>
        <end position="69"/>
    </location>
</feature>
<keyword evidence="1" id="KW-1133">Transmembrane helix</keyword>
<feature type="transmembrane region" description="Helical" evidence="1">
    <location>
        <begin position="36"/>
        <end position="58"/>
    </location>
</feature>
<gene>
    <name evidence="3" type="ORF">SAMN05216257_103333</name>
</gene>
<keyword evidence="1" id="KW-0812">Transmembrane</keyword>
<proteinExistence type="predicted"/>
<dbReference type="EMBL" id="FNFV01000003">
    <property type="protein sequence ID" value="SDK58417.1"/>
    <property type="molecule type" value="Genomic_DNA"/>
</dbReference>
<dbReference type="RefSeq" id="WP_092500089.1">
    <property type="nucleotide sequence ID" value="NZ_FNFV01000003.1"/>
</dbReference>
<evidence type="ECO:0000259" key="2">
    <source>
        <dbReference type="Pfam" id="PF11127"/>
    </source>
</evidence>
<evidence type="ECO:0000313" key="4">
    <source>
        <dbReference type="Proteomes" id="UP000199328"/>
    </source>
</evidence>